<sequence length="380" mass="41507">MKSRIYIEAFDCVTSTGANPELFWSALDQNISGVNRTNVDAWPDRFQKFWSDQNHSPISCTIKNHLTNATETLSTFLSKSALKTLNDVNPNSKMGIIFSSTKGAIEDFVWEENLSNDIDPLNIVLVETIKKLPAFTWTLKQVVSNSCASSHASIALAQKWIEAGACDKVLIIAGDLIGPFIHSGFQTLKALSGEMARPFQDERDGLVLGEAMTAILLSNKESEFELLDCQIFNEAHTVTGASPEGRGLLECIKRLRIENPSPDFAIAHGTATQLNDQIEDLVLSKTQKLFDRPFYITGTKWSVGHTLGASGSVDLIAAMMSLRHQRVFSLNAKAGVVNTQCLAQNYMSDKSQPAKLESALITSLGFGGTNGALIVKRHGV</sequence>
<feature type="domain" description="Ketosynthase family 3 (KS3)" evidence="4">
    <location>
        <begin position="2"/>
        <end position="377"/>
    </location>
</feature>
<dbReference type="Pfam" id="PF00109">
    <property type="entry name" value="ketoacyl-synt"/>
    <property type="match status" value="1"/>
</dbReference>
<evidence type="ECO:0000313" key="6">
    <source>
        <dbReference type="Proteomes" id="UP001302274"/>
    </source>
</evidence>
<dbReference type="InterPro" id="IPR020841">
    <property type="entry name" value="PKS_Beta-ketoAc_synthase_dom"/>
</dbReference>
<keyword evidence="2 3" id="KW-0808">Transferase</keyword>
<dbReference type="PANTHER" id="PTHR11712:SF336">
    <property type="entry name" value="3-OXOACYL-[ACYL-CARRIER-PROTEIN] SYNTHASE, MITOCHONDRIAL"/>
    <property type="match status" value="1"/>
</dbReference>
<organism evidence="5 6">
    <name type="scientific">Bacteriovorax antarcticus</name>
    <dbReference type="NCBI Taxonomy" id="3088717"/>
    <lineage>
        <taxon>Bacteria</taxon>
        <taxon>Pseudomonadati</taxon>
        <taxon>Bdellovibrionota</taxon>
        <taxon>Bacteriovoracia</taxon>
        <taxon>Bacteriovoracales</taxon>
        <taxon>Bacteriovoracaceae</taxon>
        <taxon>Bacteriovorax</taxon>
    </lineage>
</organism>
<reference evidence="5 6" key="1">
    <citation type="submission" date="2023-11" db="EMBL/GenBank/DDBJ databases">
        <title>A Novel Polar Bacteriovorax (B. antarcticus) Isolated from the Biocrust in Antarctica.</title>
        <authorList>
            <person name="Mun W."/>
            <person name="Choi S.Y."/>
            <person name="Mitchell R.J."/>
        </authorList>
    </citation>
    <scope>NUCLEOTIDE SEQUENCE [LARGE SCALE GENOMIC DNA]</scope>
    <source>
        <strain evidence="5 6">PP10</strain>
    </source>
</reference>
<dbReference type="PANTHER" id="PTHR11712">
    <property type="entry name" value="POLYKETIDE SYNTHASE-RELATED"/>
    <property type="match status" value="1"/>
</dbReference>
<evidence type="ECO:0000313" key="5">
    <source>
        <dbReference type="EMBL" id="MEA9357186.1"/>
    </source>
</evidence>
<dbReference type="Proteomes" id="UP001302274">
    <property type="component" value="Unassembled WGS sequence"/>
</dbReference>
<evidence type="ECO:0000256" key="1">
    <source>
        <dbReference type="ARBA" id="ARBA00008467"/>
    </source>
</evidence>
<evidence type="ECO:0000256" key="3">
    <source>
        <dbReference type="RuleBase" id="RU003694"/>
    </source>
</evidence>
<dbReference type="SMART" id="SM00825">
    <property type="entry name" value="PKS_KS"/>
    <property type="match status" value="1"/>
</dbReference>
<dbReference type="Gene3D" id="3.40.47.10">
    <property type="match status" value="2"/>
</dbReference>
<dbReference type="SUPFAM" id="SSF53901">
    <property type="entry name" value="Thiolase-like"/>
    <property type="match status" value="2"/>
</dbReference>
<dbReference type="InterPro" id="IPR016039">
    <property type="entry name" value="Thiolase-like"/>
</dbReference>
<dbReference type="EMBL" id="JAYGJQ010000002">
    <property type="protein sequence ID" value="MEA9357186.1"/>
    <property type="molecule type" value="Genomic_DNA"/>
</dbReference>
<gene>
    <name evidence="5" type="ORF">SHI21_13255</name>
</gene>
<comment type="similarity">
    <text evidence="1 3">Belongs to the thiolase-like superfamily. Beta-ketoacyl-ACP synthases family.</text>
</comment>
<evidence type="ECO:0000259" key="4">
    <source>
        <dbReference type="PROSITE" id="PS52004"/>
    </source>
</evidence>
<proteinExistence type="inferred from homology"/>
<dbReference type="Pfam" id="PF02801">
    <property type="entry name" value="Ketoacyl-synt_C"/>
    <property type="match status" value="1"/>
</dbReference>
<protein>
    <submittedName>
        <fullName evidence="5">Beta-ketoacyl synthase N-terminal-like domain-containing protein</fullName>
    </submittedName>
</protein>
<comment type="caution">
    <text evidence="5">The sequence shown here is derived from an EMBL/GenBank/DDBJ whole genome shotgun (WGS) entry which is preliminary data.</text>
</comment>
<dbReference type="PROSITE" id="PS52004">
    <property type="entry name" value="KS3_2"/>
    <property type="match status" value="1"/>
</dbReference>
<accession>A0ABU5VVX1</accession>
<name>A0ABU5VVX1_9BACT</name>
<dbReference type="InterPro" id="IPR000794">
    <property type="entry name" value="Beta-ketoacyl_synthase"/>
</dbReference>
<keyword evidence="6" id="KW-1185">Reference proteome</keyword>
<dbReference type="InterPro" id="IPR014031">
    <property type="entry name" value="Ketoacyl_synth_C"/>
</dbReference>
<dbReference type="InterPro" id="IPR014030">
    <property type="entry name" value="Ketoacyl_synth_N"/>
</dbReference>
<evidence type="ECO:0000256" key="2">
    <source>
        <dbReference type="ARBA" id="ARBA00022679"/>
    </source>
</evidence>
<dbReference type="RefSeq" id="WP_323577084.1">
    <property type="nucleotide sequence ID" value="NZ_JAYGJQ010000002.1"/>
</dbReference>